<feature type="domain" description="DEP" evidence="2">
    <location>
        <begin position="256"/>
        <end position="319"/>
    </location>
</feature>
<reference evidence="3 4" key="1">
    <citation type="journal article" date="2013" name="Curr. Biol.">
        <title>The Genome of the Foraminiferan Reticulomyxa filosa.</title>
        <authorList>
            <person name="Glockner G."/>
            <person name="Hulsmann N."/>
            <person name="Schleicher M."/>
            <person name="Noegel A.A."/>
            <person name="Eichinger L."/>
            <person name="Gallinger C."/>
            <person name="Pawlowski J."/>
            <person name="Sierra R."/>
            <person name="Euteneuer U."/>
            <person name="Pillet L."/>
            <person name="Moustafa A."/>
            <person name="Platzer M."/>
            <person name="Groth M."/>
            <person name="Szafranski K."/>
            <person name="Schliwa M."/>
        </authorList>
    </citation>
    <scope>NUCLEOTIDE SEQUENCE [LARGE SCALE GENOMIC DNA]</scope>
</reference>
<dbReference type="GO" id="GO:0035556">
    <property type="term" value="P:intracellular signal transduction"/>
    <property type="evidence" value="ECO:0007669"/>
    <property type="project" value="InterPro"/>
</dbReference>
<dbReference type="InterPro" id="IPR036388">
    <property type="entry name" value="WH-like_DNA-bd_sf"/>
</dbReference>
<dbReference type="Pfam" id="PF00610">
    <property type="entry name" value="DEP"/>
    <property type="match status" value="1"/>
</dbReference>
<dbReference type="CDD" id="cd04371">
    <property type="entry name" value="DEP"/>
    <property type="match status" value="1"/>
</dbReference>
<protein>
    <recommendedName>
        <fullName evidence="2">DEP domain-containing protein</fullName>
    </recommendedName>
</protein>
<feature type="compositionally biased region" description="Low complexity" evidence="1">
    <location>
        <begin position="151"/>
        <end position="165"/>
    </location>
</feature>
<evidence type="ECO:0000313" key="3">
    <source>
        <dbReference type="EMBL" id="ETO21337.1"/>
    </source>
</evidence>
<feature type="compositionally biased region" description="Basic and acidic residues" evidence="1">
    <location>
        <begin position="57"/>
        <end position="78"/>
    </location>
</feature>
<feature type="compositionally biased region" description="Basic and acidic residues" evidence="1">
    <location>
        <begin position="120"/>
        <end position="132"/>
    </location>
</feature>
<dbReference type="InterPro" id="IPR000591">
    <property type="entry name" value="DEP_dom"/>
</dbReference>
<name>X6N7Q9_RETFI</name>
<dbReference type="OrthoDB" id="39497at2759"/>
<feature type="compositionally biased region" description="Basic and acidic residues" evidence="1">
    <location>
        <begin position="1"/>
        <end position="10"/>
    </location>
</feature>
<evidence type="ECO:0000259" key="2">
    <source>
        <dbReference type="PROSITE" id="PS50186"/>
    </source>
</evidence>
<proteinExistence type="predicted"/>
<keyword evidence="4" id="KW-1185">Reference proteome</keyword>
<dbReference type="EMBL" id="ASPP01011724">
    <property type="protein sequence ID" value="ETO21337.1"/>
    <property type="molecule type" value="Genomic_DNA"/>
</dbReference>
<gene>
    <name evidence="3" type="ORF">RFI_15867</name>
</gene>
<feature type="compositionally biased region" description="Acidic residues" evidence="1">
    <location>
        <begin position="79"/>
        <end position="119"/>
    </location>
</feature>
<sequence>MNTHSNERHPSATPDLSRTETDSIQSSYTAGALINATEEHMGVRVSNDGSQVVEANKLTDKDEKEEIGRLEKKLSVMKEEEEEEDGHNDDNNEDNDNDDNDDNNDNNDNNDDGDNEDNGDDHNGNIHGHDTMHSSSVSNSNSKDHHHYQNSSTSITTTTSAIHSSNNKNHQENGHGTKLSVPRYEDGVDDETEKSNAHGLPSDDEKELIETQALVNKRNDTNKFPVIKKIDLAKIVLQMKREIPLVKKHGSFHLWTVTECFSAIDAVRWMLKNASITRCETETDAVELGNLLIKQNIIKPLHSHKHFKTRQKDYYSFVLSLYKKTSPLHHIYIQLKKKK</sequence>
<dbReference type="Proteomes" id="UP000023152">
    <property type="component" value="Unassembled WGS sequence"/>
</dbReference>
<evidence type="ECO:0000256" key="1">
    <source>
        <dbReference type="SAM" id="MobiDB-lite"/>
    </source>
</evidence>
<dbReference type="InterPro" id="IPR036390">
    <property type="entry name" value="WH_DNA-bd_sf"/>
</dbReference>
<dbReference type="Gene3D" id="1.10.10.10">
    <property type="entry name" value="Winged helix-like DNA-binding domain superfamily/Winged helix DNA-binding domain"/>
    <property type="match status" value="1"/>
</dbReference>
<dbReference type="PROSITE" id="PS50186">
    <property type="entry name" value="DEP"/>
    <property type="match status" value="1"/>
</dbReference>
<dbReference type="AlphaFoldDB" id="X6N7Q9"/>
<comment type="caution">
    <text evidence="3">The sequence shown here is derived from an EMBL/GenBank/DDBJ whole genome shotgun (WGS) entry which is preliminary data.</text>
</comment>
<dbReference type="SUPFAM" id="SSF46785">
    <property type="entry name" value="Winged helix' DNA-binding domain"/>
    <property type="match status" value="1"/>
</dbReference>
<organism evidence="3 4">
    <name type="scientific">Reticulomyxa filosa</name>
    <dbReference type="NCBI Taxonomy" id="46433"/>
    <lineage>
        <taxon>Eukaryota</taxon>
        <taxon>Sar</taxon>
        <taxon>Rhizaria</taxon>
        <taxon>Retaria</taxon>
        <taxon>Foraminifera</taxon>
        <taxon>Monothalamids</taxon>
        <taxon>Reticulomyxidae</taxon>
        <taxon>Reticulomyxa</taxon>
    </lineage>
</organism>
<feature type="region of interest" description="Disordered" evidence="1">
    <location>
        <begin position="1"/>
        <end position="205"/>
    </location>
</feature>
<evidence type="ECO:0000313" key="4">
    <source>
        <dbReference type="Proteomes" id="UP000023152"/>
    </source>
</evidence>
<accession>X6N7Q9</accession>